<dbReference type="SUPFAM" id="SSF56801">
    <property type="entry name" value="Acetyl-CoA synthetase-like"/>
    <property type="match status" value="1"/>
</dbReference>
<accession>A0ABX8UVL3</accession>
<dbReference type="Gene3D" id="3.40.50.720">
    <property type="entry name" value="NAD(P)-binding Rossmann-like Domain"/>
    <property type="match status" value="1"/>
</dbReference>
<evidence type="ECO:0000256" key="2">
    <source>
        <dbReference type="ARBA" id="ARBA00022553"/>
    </source>
</evidence>
<evidence type="ECO:0000313" key="5">
    <source>
        <dbReference type="Proteomes" id="UP000826462"/>
    </source>
</evidence>
<gene>
    <name evidence="4" type="ORF">KZJ38_25425</name>
</gene>
<dbReference type="PROSITE" id="PS00455">
    <property type="entry name" value="AMP_BINDING"/>
    <property type="match status" value="1"/>
</dbReference>
<feature type="domain" description="Carrier" evidence="3">
    <location>
        <begin position="525"/>
        <end position="600"/>
    </location>
</feature>
<dbReference type="PROSITE" id="PS50075">
    <property type="entry name" value="CARRIER"/>
    <property type="match status" value="1"/>
</dbReference>
<dbReference type="SMART" id="SM00823">
    <property type="entry name" value="PKS_PP"/>
    <property type="match status" value="1"/>
</dbReference>
<dbReference type="Gene3D" id="3.30.300.30">
    <property type="match status" value="1"/>
</dbReference>
<dbReference type="Gene3D" id="1.10.1200.10">
    <property type="entry name" value="ACP-like"/>
    <property type="match status" value="1"/>
</dbReference>
<proteinExistence type="predicted"/>
<dbReference type="NCBIfam" id="TIGR01746">
    <property type="entry name" value="Thioester-redct"/>
    <property type="match status" value="1"/>
</dbReference>
<dbReference type="Pfam" id="PF07993">
    <property type="entry name" value="NAD_binding_4"/>
    <property type="match status" value="1"/>
</dbReference>
<keyword evidence="2" id="KW-0597">Phosphoprotein</keyword>
<dbReference type="PANTHER" id="PTHR44845:SF6">
    <property type="entry name" value="BETA-ALANINE-ACTIVATING ENZYME"/>
    <property type="match status" value="1"/>
</dbReference>
<dbReference type="InterPro" id="IPR036736">
    <property type="entry name" value="ACP-like_sf"/>
</dbReference>
<dbReference type="InterPro" id="IPR010071">
    <property type="entry name" value="AA_adenyl_dom"/>
</dbReference>
<sequence>MITQTVLDLFDIRVSSSPDAIALASGQTILTYGELAARSDAVAHFLLEQGVSSGALVPIEATRSIDYIVAIIGVLKANAVYVPIDYKHPSERKKLILEQSGSSILLSTSGEHDDCASESFDKWIRVHIASLSAKAPANKTSLPARPSPAEPIYVIFTSGTTGVPKGVVVEHHAVARLIQWHNDKFEVTSNSRHTLMAGLGFDVCQWEIWSPLCAGATLHVLDDEKRLDIGLLTDFYRENGITHAFVPTVMVPNVVNATRNRASSLRYLFTAGEKLKPVDTEGVSYSLIDYYGPTEATIFATVHHVPGSASGKPDSIGRPVTDTEILILDEQFKERPRGEAGELFIAGSCLARGYLNNDGLTRERFVPHPSRSGARMYRTGDLARWLPDGTVQYLGRGDEQVKIRGNRVELGEIESFLATQQGVDKVAVIVTGGDADLTREVIAYLVTNAATSAANNGTKGEAPGAFAQVVESIRANVRAHLPDYMRPARYIELLAMPLTVNGKTDKAALRAQYTSSVVAPVDGYADANSMERLVFDVFRTVLEHGDFGRRDSFFDIGGHSLLVAEVVITLEERLNTKVYIRDVYQHQTVTALAAHLRSRMQMQTELPKIDGEPIHELRNDIELPPAIVLNKPFDIERLKQPRHILLTGTTGFVGAHLLADLLATTEAIIHCPVRAANDAEARSRIDDKLSTYRIQIEDRSRVIAHAADLSLAGFGMAHGDYLKLSSEVDVIYHSASAVNFIQPYSYMKKDNVDGLKQIISFAANDKLKALVLLSTISVYSWGHLHTGKTVMTEEDDIDQNFPAVLTDIGYVRSKWVMEKIADLAAAHGLPLMTFRLGYATFNSRTGLSASYQWWGRLVETCIKFGAIPDLHDLREGLTTVDYMTRAIAHISRNPAALTKKFNLIHSDKNNLTLKQFFALLEPHVGVKFDVIPFAQWLSNWKDNRDAPLYPLLSLFRDNMYDGRSTVELYQDTYRWDCKNVTNFLKGSGIEEPRFNEEELTRYLENSIGFVAATS</sequence>
<organism evidence="4 5">
    <name type="scientific">Paraburkholderia edwinii</name>
    <dbReference type="NCBI Taxonomy" id="2861782"/>
    <lineage>
        <taxon>Bacteria</taxon>
        <taxon>Pseudomonadati</taxon>
        <taxon>Pseudomonadota</taxon>
        <taxon>Betaproteobacteria</taxon>
        <taxon>Burkholderiales</taxon>
        <taxon>Burkholderiaceae</taxon>
        <taxon>Paraburkholderia</taxon>
    </lineage>
</organism>
<dbReference type="Gene3D" id="3.40.50.12780">
    <property type="entry name" value="N-terminal domain of ligase-like"/>
    <property type="match status" value="1"/>
</dbReference>
<reference evidence="4 5" key="1">
    <citation type="submission" date="2021-07" db="EMBL/GenBank/DDBJ databases">
        <title>Paraburkholderia edwinii protects Aspergillus sp. from phenazines by acting as a toxin sponge.</title>
        <authorList>
            <person name="Dahlstrom K.M."/>
            <person name="Newman D.K."/>
        </authorList>
    </citation>
    <scope>NUCLEOTIDE SEQUENCE [LARGE SCALE GENOMIC DNA]</scope>
    <source>
        <strain evidence="4 5">Pe01</strain>
    </source>
</reference>
<keyword evidence="5" id="KW-1185">Reference proteome</keyword>
<dbReference type="Pfam" id="PF13193">
    <property type="entry name" value="AMP-binding_C"/>
    <property type="match status" value="1"/>
</dbReference>
<dbReference type="InterPro" id="IPR042099">
    <property type="entry name" value="ANL_N_sf"/>
</dbReference>
<dbReference type="InterPro" id="IPR020845">
    <property type="entry name" value="AMP-binding_CS"/>
</dbReference>
<dbReference type="InterPro" id="IPR036291">
    <property type="entry name" value="NAD(P)-bd_dom_sf"/>
</dbReference>
<keyword evidence="1" id="KW-0596">Phosphopantetheine</keyword>
<dbReference type="RefSeq" id="WP_219802543.1">
    <property type="nucleotide sequence ID" value="NZ_CP080096.1"/>
</dbReference>
<evidence type="ECO:0000256" key="1">
    <source>
        <dbReference type="ARBA" id="ARBA00022450"/>
    </source>
</evidence>
<evidence type="ECO:0000313" key="4">
    <source>
        <dbReference type="EMBL" id="QYD73019.1"/>
    </source>
</evidence>
<dbReference type="InterPro" id="IPR020806">
    <property type="entry name" value="PKS_PP-bd"/>
</dbReference>
<dbReference type="NCBIfam" id="TIGR01733">
    <property type="entry name" value="AA-adenyl-dom"/>
    <property type="match status" value="1"/>
</dbReference>
<dbReference type="Pfam" id="PF00550">
    <property type="entry name" value="PP-binding"/>
    <property type="match status" value="1"/>
</dbReference>
<dbReference type="InterPro" id="IPR045851">
    <property type="entry name" value="AMP-bd_C_sf"/>
</dbReference>
<dbReference type="EMBL" id="CP080096">
    <property type="protein sequence ID" value="QYD73019.1"/>
    <property type="molecule type" value="Genomic_DNA"/>
</dbReference>
<protein>
    <submittedName>
        <fullName evidence="4">Amino acid adenylation domain-containing protein</fullName>
    </submittedName>
</protein>
<dbReference type="InterPro" id="IPR025110">
    <property type="entry name" value="AMP-bd_C"/>
</dbReference>
<dbReference type="InterPro" id="IPR000873">
    <property type="entry name" value="AMP-dep_synth/lig_dom"/>
</dbReference>
<dbReference type="PANTHER" id="PTHR44845">
    <property type="entry name" value="CARRIER DOMAIN-CONTAINING PROTEIN"/>
    <property type="match status" value="1"/>
</dbReference>
<dbReference type="InterPro" id="IPR013120">
    <property type="entry name" value="FAR_NAD-bd"/>
</dbReference>
<dbReference type="SUPFAM" id="SSF47336">
    <property type="entry name" value="ACP-like"/>
    <property type="match status" value="1"/>
</dbReference>
<dbReference type="SUPFAM" id="SSF51735">
    <property type="entry name" value="NAD(P)-binding Rossmann-fold domains"/>
    <property type="match status" value="1"/>
</dbReference>
<dbReference type="CDD" id="cd05930">
    <property type="entry name" value="A_NRPS"/>
    <property type="match status" value="1"/>
</dbReference>
<name>A0ABX8UVL3_9BURK</name>
<dbReference type="InterPro" id="IPR009081">
    <property type="entry name" value="PP-bd_ACP"/>
</dbReference>
<evidence type="ECO:0000259" key="3">
    <source>
        <dbReference type="PROSITE" id="PS50075"/>
    </source>
</evidence>
<dbReference type="Pfam" id="PF00501">
    <property type="entry name" value="AMP-binding"/>
    <property type="match status" value="1"/>
</dbReference>
<dbReference type="Proteomes" id="UP000826462">
    <property type="component" value="Chromosome 2"/>
</dbReference>
<dbReference type="InterPro" id="IPR010080">
    <property type="entry name" value="Thioester_reductase-like_dom"/>
</dbReference>